<dbReference type="RefSeq" id="WP_114914334.1">
    <property type="nucleotide sequence ID" value="NZ_CP031264.1"/>
</dbReference>
<evidence type="ECO:0000256" key="1">
    <source>
        <dbReference type="SAM" id="SignalP"/>
    </source>
</evidence>
<keyword evidence="3" id="KW-1185">Reference proteome</keyword>
<dbReference type="InterPro" id="IPR029046">
    <property type="entry name" value="LolA/LolB/LppX"/>
</dbReference>
<keyword evidence="1" id="KW-0732">Signal</keyword>
<dbReference type="Proteomes" id="UP000249340">
    <property type="component" value="Chromosome"/>
</dbReference>
<evidence type="ECO:0000313" key="3">
    <source>
        <dbReference type="Proteomes" id="UP000249340"/>
    </source>
</evidence>
<feature type="chain" id="PRO_5016840056" description="Lipoprotein" evidence="1">
    <location>
        <begin position="23"/>
        <end position="269"/>
    </location>
</feature>
<proteinExistence type="predicted"/>
<evidence type="ECO:0000313" key="2">
    <source>
        <dbReference type="EMBL" id="AXI78074.1"/>
    </source>
</evidence>
<gene>
    <name evidence="2" type="ORF">C7M71_012095</name>
</gene>
<dbReference type="Gene3D" id="2.50.20.20">
    <property type="match status" value="1"/>
</dbReference>
<dbReference type="PROSITE" id="PS51257">
    <property type="entry name" value="PROKAR_LIPOPROTEIN"/>
    <property type="match status" value="1"/>
</dbReference>
<feature type="signal peptide" evidence="1">
    <location>
        <begin position="1"/>
        <end position="22"/>
    </location>
</feature>
<dbReference type="OrthoDB" id="3369896at2"/>
<protein>
    <recommendedName>
        <fullName evidence="4">Lipoprotein</fullName>
    </recommendedName>
</protein>
<dbReference type="EMBL" id="CP031264">
    <property type="protein sequence ID" value="AXI78074.1"/>
    <property type="molecule type" value="Genomic_DNA"/>
</dbReference>
<sequence>MRRIRTAVAVAAAAALLGGATACGGDGGRERTPQEAFQASAKVMAAAGAAKVALVRQDPADGPSSGSGVLSWGSKPALDLVLDRGSGEVAVRTLDGVVYLGADAAQTVRMGGRRWMKFDPEKSSGGNSEAAGYSTWSEQLDPVSDLAALAEVGTLQRLGEERLGDVHTVHYRGTATIRALVGATGDLTAAQRVSVLGAYLRQGATSVTADIWINDKDEVVQERKTCKVAKGEAITSTRYSEIGTEVNIQAPLPDDTFDLADADPGNATG</sequence>
<evidence type="ECO:0008006" key="4">
    <source>
        <dbReference type="Google" id="ProtNLM"/>
    </source>
</evidence>
<accession>A0A345SWG9</accession>
<organism evidence="2 3">
    <name type="scientific">Peterkaempfera bronchialis</name>
    <dbReference type="NCBI Taxonomy" id="2126346"/>
    <lineage>
        <taxon>Bacteria</taxon>
        <taxon>Bacillati</taxon>
        <taxon>Actinomycetota</taxon>
        <taxon>Actinomycetes</taxon>
        <taxon>Kitasatosporales</taxon>
        <taxon>Streptomycetaceae</taxon>
        <taxon>Peterkaempfera</taxon>
    </lineage>
</organism>
<dbReference type="AlphaFoldDB" id="A0A345SWG9"/>
<reference evidence="3" key="1">
    <citation type="submission" date="2018-07" db="EMBL/GenBank/DDBJ databases">
        <title>Streptacidiphilus bronchialis DSM 106435 chromosome.</title>
        <authorList>
            <person name="Batra D."/>
            <person name="Gulvik C.A."/>
        </authorList>
    </citation>
    <scope>NUCLEOTIDE SEQUENCE [LARGE SCALE GENOMIC DNA]</scope>
    <source>
        <strain evidence="3">DSM 106435</strain>
    </source>
</reference>
<dbReference type="SUPFAM" id="SSF89392">
    <property type="entry name" value="Prokaryotic lipoproteins and lipoprotein localization factors"/>
    <property type="match status" value="1"/>
</dbReference>
<dbReference type="KEGG" id="stri:C7M71_012095"/>
<name>A0A345SWG9_9ACTN</name>